<organism evidence="2 3">
    <name type="scientific">Limosa lapponica baueri</name>
    <dbReference type="NCBI Taxonomy" id="1758121"/>
    <lineage>
        <taxon>Eukaryota</taxon>
        <taxon>Metazoa</taxon>
        <taxon>Chordata</taxon>
        <taxon>Craniata</taxon>
        <taxon>Vertebrata</taxon>
        <taxon>Euteleostomi</taxon>
        <taxon>Archelosauria</taxon>
        <taxon>Archosauria</taxon>
        <taxon>Dinosauria</taxon>
        <taxon>Saurischia</taxon>
        <taxon>Theropoda</taxon>
        <taxon>Coelurosauria</taxon>
        <taxon>Aves</taxon>
        <taxon>Neognathae</taxon>
        <taxon>Neoaves</taxon>
        <taxon>Charadriiformes</taxon>
        <taxon>Scolopacidae</taxon>
        <taxon>Limosa</taxon>
    </lineage>
</organism>
<dbReference type="GO" id="GO:0051460">
    <property type="term" value="P:negative regulation of corticotropin secretion"/>
    <property type="evidence" value="ECO:0007669"/>
    <property type="project" value="TreeGrafter"/>
</dbReference>
<feature type="domain" description="Corticotropin-releasing factor binding protein C-terminal" evidence="1">
    <location>
        <begin position="1"/>
        <end position="38"/>
    </location>
</feature>
<dbReference type="GO" id="GO:0051424">
    <property type="term" value="F:corticotropin-releasing hormone binding"/>
    <property type="evidence" value="ECO:0007669"/>
    <property type="project" value="InterPro"/>
</dbReference>
<gene>
    <name evidence="2" type="ORF">llap_5182</name>
</gene>
<dbReference type="EMBL" id="KZ505822">
    <property type="protein sequence ID" value="PKU44497.1"/>
    <property type="molecule type" value="Genomic_DNA"/>
</dbReference>
<reference evidence="3" key="1">
    <citation type="submission" date="2017-11" db="EMBL/GenBank/DDBJ databases">
        <authorList>
            <person name="Lima N.C."/>
            <person name="Parody-Merino A.M."/>
            <person name="Battley P.F."/>
            <person name="Fidler A.E."/>
            <person name="Prosdocimi F."/>
        </authorList>
    </citation>
    <scope>NUCLEOTIDE SEQUENCE [LARGE SCALE GENOMIC DNA]</scope>
</reference>
<evidence type="ECO:0000259" key="1">
    <source>
        <dbReference type="Pfam" id="PF23541"/>
    </source>
</evidence>
<dbReference type="AlphaFoldDB" id="A0A2I0UEL2"/>
<dbReference type="Proteomes" id="UP000233556">
    <property type="component" value="Unassembled WGS sequence"/>
</dbReference>
<dbReference type="OrthoDB" id="10056927at2759"/>
<name>A0A2I0UEL2_LIMLA</name>
<accession>A0A2I0UEL2</accession>
<proteinExistence type="predicted"/>
<protein>
    <submittedName>
        <fullName evidence="2">Corticotropin-releasing factor-binding protein</fullName>
    </submittedName>
</protein>
<evidence type="ECO:0000313" key="3">
    <source>
        <dbReference type="Proteomes" id="UP000233556"/>
    </source>
</evidence>
<dbReference type="InterPro" id="IPR056178">
    <property type="entry name" value="CRF-BP_C"/>
</dbReference>
<dbReference type="PANTHER" id="PTHR10278:SF0">
    <property type="entry name" value="CORTICOTROPIN-RELEASING FACTOR-BINDING PROTEIN"/>
    <property type="match status" value="1"/>
</dbReference>
<dbReference type="GO" id="GO:0005615">
    <property type="term" value="C:extracellular space"/>
    <property type="evidence" value="ECO:0007669"/>
    <property type="project" value="TreeGrafter"/>
</dbReference>
<sequence>MVIPHQHRNCSFSIIYPVVIKISDLILGHLSGLSLKQGKVEQEGKVLASVYLHTLQRTYQSQVDFGACIASNAKGKSIGSGKPQEKHKGRRVLGLYWREQRPQTTQGEVLGAYTNTPTTEASGTAMEYF</sequence>
<dbReference type="Pfam" id="PF23541">
    <property type="entry name" value="CRF-BP_C"/>
    <property type="match status" value="1"/>
</dbReference>
<dbReference type="InterPro" id="IPR008435">
    <property type="entry name" value="CRF-bd"/>
</dbReference>
<dbReference type="GO" id="GO:0009755">
    <property type="term" value="P:hormone-mediated signaling pathway"/>
    <property type="evidence" value="ECO:0007669"/>
    <property type="project" value="TreeGrafter"/>
</dbReference>
<reference evidence="3" key="2">
    <citation type="submission" date="2017-12" db="EMBL/GenBank/DDBJ databases">
        <title>Genome sequence of the Bar-tailed Godwit (Limosa lapponica baueri).</title>
        <authorList>
            <person name="Lima N.C.B."/>
            <person name="Parody-Merino A.M."/>
            <person name="Battley P.F."/>
            <person name="Fidler A.E."/>
            <person name="Prosdocimi F."/>
        </authorList>
    </citation>
    <scope>NUCLEOTIDE SEQUENCE [LARGE SCALE GENOMIC DNA]</scope>
</reference>
<evidence type="ECO:0000313" key="2">
    <source>
        <dbReference type="EMBL" id="PKU44497.1"/>
    </source>
</evidence>
<keyword evidence="3" id="KW-1185">Reference proteome</keyword>
<dbReference type="PANTHER" id="PTHR10278">
    <property type="entry name" value="CORTICOTROPIN-RELEASING FACTOR-BINDING PROTEIN"/>
    <property type="match status" value="1"/>
</dbReference>